<keyword evidence="3" id="KW-1185">Reference proteome</keyword>
<evidence type="ECO:0000256" key="1">
    <source>
        <dbReference type="SAM" id="SignalP"/>
    </source>
</evidence>
<dbReference type="EMBL" id="LSBJ02000004">
    <property type="protein sequence ID" value="OAQ67325.1"/>
    <property type="molecule type" value="Genomic_DNA"/>
</dbReference>
<name>A0A179FNU0_METCM</name>
<gene>
    <name evidence="2" type="ORF">VFPPC_12079</name>
</gene>
<feature type="chain" id="PRO_5012204411" evidence="1">
    <location>
        <begin position="16"/>
        <end position="143"/>
    </location>
</feature>
<proteinExistence type="predicted"/>
<evidence type="ECO:0000313" key="3">
    <source>
        <dbReference type="Proteomes" id="UP000078397"/>
    </source>
</evidence>
<sequence length="143" mass="15230">MKFLAVLTFISVASALDIGKLLGGLKPLLKKAKCVAPALVTSANKLKCNANGPIATLCDNIDKIIQESEPSLKKCGVDKSMTQTVVKLTKDLCGRNSKRSLTGRQDPNLCKSCGDDCKKNGCVADNDCDYCEFVCQLVCEGPA</sequence>
<dbReference type="GeneID" id="28854068"/>
<dbReference type="KEGG" id="pchm:VFPPC_12079"/>
<dbReference type="AlphaFoldDB" id="A0A179FNU0"/>
<dbReference type="Proteomes" id="UP000078397">
    <property type="component" value="Unassembled WGS sequence"/>
</dbReference>
<reference evidence="2 3" key="1">
    <citation type="journal article" date="2016" name="PLoS Pathog.">
        <title>Biosynthesis of antibiotic leucinostatins in bio-control fungus Purpureocillium lilacinum and their inhibition on phytophthora revealed by genome mining.</title>
        <authorList>
            <person name="Wang G."/>
            <person name="Liu Z."/>
            <person name="Lin R."/>
            <person name="Li E."/>
            <person name="Mao Z."/>
            <person name="Ling J."/>
            <person name="Yang Y."/>
            <person name="Yin W.B."/>
            <person name="Xie B."/>
        </authorList>
    </citation>
    <scope>NUCLEOTIDE SEQUENCE [LARGE SCALE GENOMIC DNA]</scope>
    <source>
        <strain evidence="2">170</strain>
    </source>
</reference>
<accession>A0A179FNU0</accession>
<feature type="signal peptide" evidence="1">
    <location>
        <begin position="1"/>
        <end position="15"/>
    </location>
</feature>
<dbReference type="OrthoDB" id="4924937at2759"/>
<organism evidence="2 3">
    <name type="scientific">Pochonia chlamydosporia 170</name>
    <dbReference type="NCBI Taxonomy" id="1380566"/>
    <lineage>
        <taxon>Eukaryota</taxon>
        <taxon>Fungi</taxon>
        <taxon>Dikarya</taxon>
        <taxon>Ascomycota</taxon>
        <taxon>Pezizomycotina</taxon>
        <taxon>Sordariomycetes</taxon>
        <taxon>Hypocreomycetidae</taxon>
        <taxon>Hypocreales</taxon>
        <taxon>Clavicipitaceae</taxon>
        <taxon>Pochonia</taxon>
    </lineage>
</organism>
<comment type="caution">
    <text evidence="2">The sequence shown here is derived from an EMBL/GenBank/DDBJ whole genome shotgun (WGS) entry which is preliminary data.</text>
</comment>
<protein>
    <submittedName>
        <fullName evidence="2">Uncharacterized protein</fullName>
    </submittedName>
</protein>
<keyword evidence="1" id="KW-0732">Signal</keyword>
<evidence type="ECO:0000313" key="2">
    <source>
        <dbReference type="EMBL" id="OAQ67325.1"/>
    </source>
</evidence>
<dbReference type="RefSeq" id="XP_018144412.1">
    <property type="nucleotide sequence ID" value="XM_018290074.1"/>
</dbReference>